<dbReference type="PANTHER" id="PTHR42643">
    <property type="entry name" value="IONOTROPIC RECEPTOR 20A-RELATED"/>
    <property type="match status" value="1"/>
</dbReference>
<evidence type="ECO:0000256" key="13">
    <source>
        <dbReference type="SAM" id="Phobius"/>
    </source>
</evidence>
<evidence type="ECO:0000313" key="17">
    <source>
        <dbReference type="EMBL" id="VVC30078.1"/>
    </source>
</evidence>
<name>A0A5E4MGR1_9HEMI</name>
<dbReference type="SUPFAM" id="SSF53850">
    <property type="entry name" value="Periplasmic binding protein-like II"/>
    <property type="match status" value="1"/>
</dbReference>
<keyword evidence="3" id="KW-0813">Transport</keyword>
<evidence type="ECO:0000256" key="10">
    <source>
        <dbReference type="ARBA" id="ARBA00023180"/>
    </source>
</evidence>
<evidence type="ECO:0000256" key="9">
    <source>
        <dbReference type="ARBA" id="ARBA00023170"/>
    </source>
</evidence>
<dbReference type="Proteomes" id="UP000325440">
    <property type="component" value="Unassembled WGS sequence"/>
</dbReference>
<keyword evidence="4" id="KW-1003">Cell membrane</keyword>
<feature type="transmembrane region" description="Helical" evidence="13">
    <location>
        <begin position="577"/>
        <end position="601"/>
    </location>
</feature>
<dbReference type="Pfam" id="PF10613">
    <property type="entry name" value="Lig_chan-Glu_bd"/>
    <property type="match status" value="1"/>
</dbReference>
<feature type="transmembrane region" description="Helical" evidence="13">
    <location>
        <begin position="506"/>
        <end position="533"/>
    </location>
</feature>
<dbReference type="EMBL" id="CABPRJ010000504">
    <property type="protein sequence ID" value="VVC30078.1"/>
    <property type="molecule type" value="Genomic_DNA"/>
</dbReference>
<keyword evidence="10" id="KW-0325">Glycoprotein</keyword>
<evidence type="ECO:0000256" key="2">
    <source>
        <dbReference type="ARBA" id="ARBA00008685"/>
    </source>
</evidence>
<organism evidence="17 18">
    <name type="scientific">Cinara cedri</name>
    <dbReference type="NCBI Taxonomy" id="506608"/>
    <lineage>
        <taxon>Eukaryota</taxon>
        <taxon>Metazoa</taxon>
        <taxon>Ecdysozoa</taxon>
        <taxon>Arthropoda</taxon>
        <taxon>Hexapoda</taxon>
        <taxon>Insecta</taxon>
        <taxon>Pterygota</taxon>
        <taxon>Neoptera</taxon>
        <taxon>Paraneoptera</taxon>
        <taxon>Hemiptera</taxon>
        <taxon>Sternorrhyncha</taxon>
        <taxon>Aphidomorpha</taxon>
        <taxon>Aphidoidea</taxon>
        <taxon>Aphididae</taxon>
        <taxon>Lachninae</taxon>
        <taxon>Cinara</taxon>
    </lineage>
</organism>
<keyword evidence="6 13" id="KW-1133">Transmembrane helix</keyword>
<keyword evidence="8 13" id="KW-0472">Membrane</keyword>
<dbReference type="InterPro" id="IPR001320">
    <property type="entry name" value="Iontro_rcpt_C"/>
</dbReference>
<dbReference type="PANTHER" id="PTHR42643:SF33">
    <property type="entry name" value="GLUTAMATE RECEPTOR 2-LIKE PROTEIN"/>
    <property type="match status" value="1"/>
</dbReference>
<dbReference type="GO" id="GO:0050906">
    <property type="term" value="P:detection of stimulus involved in sensory perception"/>
    <property type="evidence" value="ECO:0007669"/>
    <property type="project" value="UniProtKB-ARBA"/>
</dbReference>
<evidence type="ECO:0000256" key="4">
    <source>
        <dbReference type="ARBA" id="ARBA00022475"/>
    </source>
</evidence>
<accession>A0A5E4MGR1</accession>
<evidence type="ECO:0000259" key="15">
    <source>
        <dbReference type="Pfam" id="PF00060"/>
    </source>
</evidence>
<feature type="domain" description="Ionotropic glutamate receptor L-glutamate and glycine-binding" evidence="16">
    <location>
        <begin position="407"/>
        <end position="498"/>
    </location>
</feature>
<dbReference type="OrthoDB" id="9997229at2759"/>
<feature type="domain" description="Ionotropic glutamate receptor C-terminal" evidence="15">
    <location>
        <begin position="513"/>
        <end position="746"/>
    </location>
</feature>
<evidence type="ECO:0000256" key="6">
    <source>
        <dbReference type="ARBA" id="ARBA00022989"/>
    </source>
</evidence>
<dbReference type="Gene3D" id="1.10.287.70">
    <property type="match status" value="1"/>
</dbReference>
<keyword evidence="18" id="KW-1185">Reference proteome</keyword>
<reference evidence="17 18" key="1">
    <citation type="submission" date="2019-08" db="EMBL/GenBank/DDBJ databases">
        <authorList>
            <person name="Alioto T."/>
            <person name="Alioto T."/>
            <person name="Gomez Garrido J."/>
        </authorList>
    </citation>
    <scope>NUCLEOTIDE SEQUENCE [LARGE SCALE GENOMIC DNA]</scope>
</reference>
<dbReference type="InterPro" id="IPR019594">
    <property type="entry name" value="Glu/Gly-bd"/>
</dbReference>
<evidence type="ECO:0000256" key="3">
    <source>
        <dbReference type="ARBA" id="ARBA00022448"/>
    </source>
</evidence>
<protein>
    <submittedName>
        <fullName evidence="17">Ionotropic glutamate receptor</fullName>
    </submittedName>
</protein>
<evidence type="ECO:0000256" key="11">
    <source>
        <dbReference type="ARBA" id="ARBA00023286"/>
    </source>
</evidence>
<evidence type="ECO:0000256" key="12">
    <source>
        <dbReference type="ARBA" id="ARBA00023303"/>
    </source>
</evidence>
<comment type="subcellular location">
    <subcellularLocation>
        <location evidence="1">Cell membrane</location>
        <topology evidence="1">Multi-pass membrane protein</topology>
    </subcellularLocation>
</comment>
<evidence type="ECO:0000256" key="14">
    <source>
        <dbReference type="SAM" id="SignalP"/>
    </source>
</evidence>
<dbReference type="GO" id="GO:0015276">
    <property type="term" value="F:ligand-gated monoatomic ion channel activity"/>
    <property type="evidence" value="ECO:0007669"/>
    <property type="project" value="InterPro"/>
</dbReference>
<feature type="chain" id="PRO_5023147937" evidence="14">
    <location>
        <begin position="20"/>
        <end position="800"/>
    </location>
</feature>
<keyword evidence="11" id="KW-1071">Ligand-gated ion channel</keyword>
<comment type="similarity">
    <text evidence="2">Belongs to the glutamate-gated ion channel (TC 1.A.10.1) family.</text>
</comment>
<proteinExistence type="inferred from homology"/>
<feature type="transmembrane region" description="Helical" evidence="13">
    <location>
        <begin position="772"/>
        <end position="793"/>
    </location>
</feature>
<keyword evidence="5 13" id="KW-0812">Transmembrane</keyword>
<feature type="signal peptide" evidence="14">
    <location>
        <begin position="1"/>
        <end position="19"/>
    </location>
</feature>
<keyword evidence="12" id="KW-0407">Ion channel</keyword>
<dbReference type="Pfam" id="PF00060">
    <property type="entry name" value="Lig_chan"/>
    <property type="match status" value="1"/>
</dbReference>
<keyword evidence="7" id="KW-0406">Ion transport</keyword>
<dbReference type="AlphaFoldDB" id="A0A5E4MGR1"/>
<keyword evidence="14" id="KW-0732">Signal</keyword>
<evidence type="ECO:0000313" key="18">
    <source>
        <dbReference type="Proteomes" id="UP000325440"/>
    </source>
</evidence>
<keyword evidence="9 17" id="KW-0675">Receptor</keyword>
<evidence type="ECO:0000256" key="8">
    <source>
        <dbReference type="ARBA" id="ARBA00023136"/>
    </source>
</evidence>
<evidence type="ECO:0000259" key="16">
    <source>
        <dbReference type="Pfam" id="PF10613"/>
    </source>
</evidence>
<evidence type="ECO:0000256" key="7">
    <source>
        <dbReference type="ARBA" id="ARBA00023065"/>
    </source>
</evidence>
<evidence type="ECO:0000256" key="1">
    <source>
        <dbReference type="ARBA" id="ARBA00004651"/>
    </source>
</evidence>
<gene>
    <name evidence="17" type="ORF">CINCED_3A011864</name>
</gene>
<evidence type="ECO:0000256" key="5">
    <source>
        <dbReference type="ARBA" id="ARBA00022692"/>
    </source>
</evidence>
<dbReference type="Gene3D" id="3.40.190.10">
    <property type="entry name" value="Periplasmic binding protein-like II"/>
    <property type="match status" value="1"/>
</dbReference>
<dbReference type="GO" id="GO:0005886">
    <property type="term" value="C:plasma membrane"/>
    <property type="evidence" value="ECO:0007669"/>
    <property type="project" value="UniProtKB-SubCell"/>
</dbReference>
<sequence>MNGMFKNITILSLISTLQCSSQDDYCDSIQVITNFCIKRHVQTITAATCWPSEVSVQLLKKLSAIDKSLSFCLQFKPQTHVTWYRHGLMESRDPIIRKLYETKITPYYESDLFTDAAKGTERICTEFHGFMVEKTSAYRVVNKKWQEDEKCGLYEIQLFKLPHYFPGTRYDVPISIVVILGMAAVTVIPAADADSFKYDGILRVLTNVFLRRHVQTVTAHTCWPCDIEMKLLENLSANDISVSFGSSHSAVVRRTQATWYRHAYLIDLSCERSTNVFQRISNFRVVFNAQNDWILLDGQPVVANETNMTAASLATEIFQTYLGEAYVLPDSGVFLFQMTGQKDFWHIWNGFRASKSDTMRVYKIGTASPESLEIDDLREERRDFRGITLKVNTVIVEKELFSGFKKKISSELDIFSHIHYEMIETLSQQLNFRISLGINDEYGWSYGNGTFGGLMGVLQKDEIDLSGAGVLIRADRLAVVDYTIGTMSFRNIALFRQPSLSSVYNILLLPFTFELWLTAWLVVFVFVLVLVILTRTIDRIKKDVKNSMSTLEIFTLVHGAVCQQGYSVSRNCESIRVVVFVLFSTSLFVYISYSASISALIQSNSNSISSVRDIVDSSMTFSAQISPYGKYYFEETDNHLIKTLYKRKMLINGNKAFTSASEGMRKIRTEFHGFMTEVISAYKIIANEWREEEKCGLTEIQIFDLPPLSIPLVKNSGHRDLFKQKLIHQMEVGIIKRVINQWIAPKPSCQSLHRYNKHIRVSIKEIHLTIEVFGFGVCISLGIFAIEIVYHYWAVHKNKK</sequence>
<dbReference type="InterPro" id="IPR052192">
    <property type="entry name" value="Insect_Ionotropic_Sensory_Rcpt"/>
</dbReference>